<name>A0A7J0BXM9_9BACT</name>
<evidence type="ECO:0000259" key="10">
    <source>
        <dbReference type="Pfam" id="PF22638"/>
    </source>
</evidence>
<keyword evidence="12" id="KW-1185">Reference proteome</keyword>
<dbReference type="GO" id="GO:0009424">
    <property type="term" value="C:bacterial-type flagellum hook"/>
    <property type="evidence" value="ECO:0007669"/>
    <property type="project" value="InterPro"/>
</dbReference>
<evidence type="ECO:0000313" key="12">
    <source>
        <dbReference type="Proteomes" id="UP000503820"/>
    </source>
</evidence>
<evidence type="ECO:0000256" key="1">
    <source>
        <dbReference type="ARBA" id="ARBA00004365"/>
    </source>
</evidence>
<dbReference type="Pfam" id="PF00460">
    <property type="entry name" value="Flg_bb_rod"/>
    <property type="match status" value="1"/>
</dbReference>
<dbReference type="GO" id="GO:0044780">
    <property type="term" value="P:bacterial-type flagellum assembly"/>
    <property type="evidence" value="ECO:0007669"/>
    <property type="project" value="InterPro"/>
</dbReference>
<dbReference type="PRINTS" id="PR01005">
    <property type="entry name" value="FLGHOOKAP1"/>
</dbReference>
<dbReference type="PANTHER" id="PTHR30033">
    <property type="entry name" value="FLAGELLAR HOOK-ASSOCIATED PROTEIN 1"/>
    <property type="match status" value="1"/>
</dbReference>
<dbReference type="Proteomes" id="UP000503820">
    <property type="component" value="Unassembled WGS sequence"/>
</dbReference>
<dbReference type="SUPFAM" id="SSF64518">
    <property type="entry name" value="Phase 1 flagellin"/>
    <property type="match status" value="1"/>
</dbReference>
<dbReference type="Pfam" id="PF22638">
    <property type="entry name" value="FlgK_D1"/>
    <property type="match status" value="2"/>
</dbReference>
<dbReference type="GO" id="GO:0005198">
    <property type="term" value="F:structural molecule activity"/>
    <property type="evidence" value="ECO:0007669"/>
    <property type="project" value="InterPro"/>
</dbReference>
<feature type="coiled-coil region" evidence="7">
    <location>
        <begin position="140"/>
        <end position="167"/>
    </location>
</feature>
<dbReference type="InterPro" id="IPR053927">
    <property type="entry name" value="FlgK_helical"/>
</dbReference>
<evidence type="ECO:0000259" key="9">
    <source>
        <dbReference type="Pfam" id="PF06429"/>
    </source>
</evidence>
<feature type="domain" description="Flagellar hook-associated protein FlgK helical" evidence="10">
    <location>
        <begin position="94"/>
        <end position="248"/>
    </location>
</feature>
<sequence>MTINGIYSIATKALMNAQVGINVTSENVANADVVGYSRRTVNYETSDSIRYKSLYLGTGADVQEIARHYNYYIEQQYLGANAKASYWSAQAQTLSSVEELFNQSEDYGLSVALDTFFSSLSALAQDASSEAYRLELAEYATTLADQLRTLEESLQAARQATDAAIADEVGKANTLMSTIAAYNTQIVASPSDATLQDAMDVAVRELSSLIELNVIRQENGQYTVLTAQGQTLVDGAKAYTLAYEGPQAFTRLSSGSSYDGQVYFDGTGSSELTIEFITTGPTDGSASAATFKVSLDGGKTWLTDSGGNVITYTAGGYEDRVQIEGVSVWFGTSADANAIASQDAGVGDAFTVVPKSGLYWYRTTSSKVNITPYDDASISRSNRLSGGSIAGLFQARDQSITAYMEEMDAFAKELIWQMNYQHSQGAGAEHYSYVRANNAVNDASIPLGSTQLAYADKLTEGSLSIALYDAATGDPLSVTALDFSSVNPPGISAFDPAQHSLNDVAAALNATYSGQLSATISDGRLIIQAESGVAYDFAGDTTGILAATGINTFFEGSGISDIQVDSRILADNGRINASVVDGTGIVASGDNTNALALSNIASLKVQLDSAHSSANQTFSQHLHSVIAKVGTDMDTASRSYTYNSSIAKALNTAQQEVSGVNMDEELANLTRYQQSYQAAAQLIQTANEMFDTILSLKS</sequence>
<dbReference type="RefSeq" id="WP_174411062.1">
    <property type="nucleotide sequence ID" value="NZ_BLVP01000036.1"/>
</dbReference>
<dbReference type="InterPro" id="IPR002371">
    <property type="entry name" value="FlgK"/>
</dbReference>
<evidence type="ECO:0000256" key="4">
    <source>
        <dbReference type="ARBA" id="ARBA00016244"/>
    </source>
</evidence>
<evidence type="ECO:0000256" key="2">
    <source>
        <dbReference type="ARBA" id="ARBA00004613"/>
    </source>
</evidence>
<keyword evidence="11" id="KW-0969">Cilium</keyword>
<dbReference type="AlphaFoldDB" id="A0A7J0BXM9"/>
<evidence type="ECO:0000313" key="11">
    <source>
        <dbReference type="EMBL" id="GFM38457.1"/>
    </source>
</evidence>
<protein>
    <recommendedName>
        <fullName evidence="4">Flagellar hook-associated protein 1</fullName>
    </recommendedName>
</protein>
<organism evidence="11 12">
    <name type="scientific">Desulfovibrio psychrotolerans</name>
    <dbReference type="NCBI Taxonomy" id="415242"/>
    <lineage>
        <taxon>Bacteria</taxon>
        <taxon>Pseudomonadati</taxon>
        <taxon>Thermodesulfobacteriota</taxon>
        <taxon>Desulfovibrionia</taxon>
        <taxon>Desulfovibrionales</taxon>
        <taxon>Desulfovibrionaceae</taxon>
        <taxon>Desulfovibrio</taxon>
    </lineage>
</organism>
<keyword evidence="11" id="KW-0282">Flagellum</keyword>
<dbReference type="GO" id="GO:0005576">
    <property type="term" value="C:extracellular region"/>
    <property type="evidence" value="ECO:0007669"/>
    <property type="project" value="UniProtKB-SubCell"/>
</dbReference>
<comment type="caution">
    <text evidence="11">The sequence shown here is derived from an EMBL/GenBank/DDBJ whole genome shotgun (WGS) entry which is preliminary data.</text>
</comment>
<dbReference type="InterPro" id="IPR001444">
    <property type="entry name" value="Flag_bb_rod_N"/>
</dbReference>
<feature type="domain" description="Flagellar basal body rod protein N-terminal" evidence="8">
    <location>
        <begin position="9"/>
        <end position="36"/>
    </location>
</feature>
<keyword evidence="11" id="KW-0966">Cell projection</keyword>
<keyword evidence="5" id="KW-0964">Secreted</keyword>
<dbReference type="InterPro" id="IPR019776">
    <property type="entry name" value="Flagellar_basal_body_rod_CS"/>
</dbReference>
<dbReference type="Pfam" id="PF06429">
    <property type="entry name" value="Flg_bbr_C"/>
    <property type="match status" value="1"/>
</dbReference>
<accession>A0A7J0BXM9</accession>
<comment type="similarity">
    <text evidence="3">Belongs to the flagella basal body rod proteins family.</text>
</comment>
<dbReference type="PROSITE" id="PS00588">
    <property type="entry name" value="FLAGELLA_BB_ROD"/>
    <property type="match status" value="1"/>
</dbReference>
<reference evidence="11 12" key="1">
    <citation type="submission" date="2020-05" db="EMBL/GenBank/DDBJ databases">
        <title>Draft genome sequence of Desulfovibrio psychrotolerans JS1T.</title>
        <authorList>
            <person name="Ueno A."/>
            <person name="Tamazawa S."/>
            <person name="Tamamura S."/>
            <person name="Murakami T."/>
            <person name="Kiyama T."/>
            <person name="Inomata H."/>
            <person name="Amano Y."/>
            <person name="Miyakawa K."/>
            <person name="Tamaki H."/>
            <person name="Naganuma T."/>
            <person name="Kaneko K."/>
        </authorList>
    </citation>
    <scope>NUCLEOTIDE SEQUENCE [LARGE SCALE GENOMIC DNA]</scope>
    <source>
        <strain evidence="11 12">JS1</strain>
    </source>
</reference>
<evidence type="ECO:0000256" key="5">
    <source>
        <dbReference type="ARBA" id="ARBA00022525"/>
    </source>
</evidence>
<evidence type="ECO:0000256" key="3">
    <source>
        <dbReference type="ARBA" id="ARBA00009677"/>
    </source>
</evidence>
<feature type="domain" description="Flagellar hook-associated protein FlgK helical" evidence="10">
    <location>
        <begin position="367"/>
        <end position="428"/>
    </location>
</feature>
<dbReference type="EMBL" id="BLVP01000036">
    <property type="protein sequence ID" value="GFM38457.1"/>
    <property type="molecule type" value="Genomic_DNA"/>
</dbReference>
<evidence type="ECO:0000256" key="7">
    <source>
        <dbReference type="SAM" id="Coils"/>
    </source>
</evidence>
<dbReference type="PANTHER" id="PTHR30033:SF1">
    <property type="entry name" value="FLAGELLAR HOOK-ASSOCIATED PROTEIN 1"/>
    <property type="match status" value="1"/>
</dbReference>
<dbReference type="NCBIfam" id="TIGR02492">
    <property type="entry name" value="flgK_ends"/>
    <property type="match status" value="1"/>
</dbReference>
<evidence type="ECO:0000256" key="6">
    <source>
        <dbReference type="ARBA" id="ARBA00023143"/>
    </source>
</evidence>
<dbReference type="InterPro" id="IPR010930">
    <property type="entry name" value="Flg_bb/hook_C_dom"/>
</dbReference>
<proteinExistence type="inferred from homology"/>
<feature type="domain" description="Flagellar basal-body/hook protein C-terminal" evidence="9">
    <location>
        <begin position="656"/>
        <end position="696"/>
    </location>
</feature>
<keyword evidence="6" id="KW-0975">Bacterial flagellum</keyword>
<comment type="subcellular location">
    <subcellularLocation>
        <location evidence="1">Bacterial flagellum</location>
    </subcellularLocation>
    <subcellularLocation>
        <location evidence="2">Secreted</location>
    </subcellularLocation>
</comment>
<evidence type="ECO:0000259" key="8">
    <source>
        <dbReference type="Pfam" id="PF00460"/>
    </source>
</evidence>
<gene>
    <name evidence="11" type="ORF">DSM19430T_31410</name>
</gene>
<keyword evidence="7" id="KW-0175">Coiled coil</keyword>